<dbReference type="InterPro" id="IPR050452">
    <property type="entry name" value="Metacaspase"/>
</dbReference>
<dbReference type="RefSeq" id="WP_328015969.1">
    <property type="nucleotide sequence ID" value="NZ_JARTFS010000023.1"/>
</dbReference>
<accession>A0ABU6P5U4</accession>
<proteinExistence type="predicted"/>
<dbReference type="Pfam" id="PF00656">
    <property type="entry name" value="Peptidase_C14"/>
    <property type="match status" value="1"/>
</dbReference>
<evidence type="ECO:0000313" key="3">
    <source>
        <dbReference type="Proteomes" id="UP001342826"/>
    </source>
</evidence>
<evidence type="ECO:0000313" key="2">
    <source>
        <dbReference type="EMBL" id="MED4404057.1"/>
    </source>
</evidence>
<keyword evidence="3" id="KW-1185">Reference proteome</keyword>
<dbReference type="InterPro" id="IPR029030">
    <property type="entry name" value="Caspase-like_dom_sf"/>
</dbReference>
<dbReference type="PANTHER" id="PTHR48104:SF30">
    <property type="entry name" value="METACASPASE-1"/>
    <property type="match status" value="1"/>
</dbReference>
<keyword evidence="2" id="KW-0378">Hydrolase</keyword>
<evidence type="ECO:0000259" key="1">
    <source>
        <dbReference type="Pfam" id="PF00656"/>
    </source>
</evidence>
<organism evidence="2 3">
    <name type="scientific">Metabacillus fastidiosus</name>
    <dbReference type="NCBI Taxonomy" id="1458"/>
    <lineage>
        <taxon>Bacteria</taxon>
        <taxon>Bacillati</taxon>
        <taxon>Bacillota</taxon>
        <taxon>Bacilli</taxon>
        <taxon>Bacillales</taxon>
        <taxon>Bacillaceae</taxon>
        <taxon>Metabacillus</taxon>
    </lineage>
</organism>
<sequence>MSERYAILIGINDYNKAPLNYCVNDANAISDTLVNRCLFKENNIYKITSDNNNSIKEVLGAFRQALEDIKITFESHKDSFFFFFAGHGSCTDDKSKIWLQDLEYSIEDIYNEITYTLNPEVQIYLIDACESGGKVITRNKTTSYSLLEKYEATSSGTMLLFACGTNQYAKEYGELKHGLLTNVFLEGINNDDLYDADGFLTPSILQDYVTKETAKISDFTQIPVYENRISGVYPLAQKKISGSNDISGEITVRNRPIYKLSRDLRNNALITIKNTIVEKMDNIKHQIFKQYEKMYEVHTFEQLGFRELKNNYKNIDILSEKLFKIAKRDLNLPLNDVFQEIIIEDNNNSFASIFSRKSDIREYKLDLQGNSVDFRIDVFKAENITESSFGYGIIVYYTKWGISIATLEFRLEWDGYSDRIMKDIQTKTLKYKIADGLEDKVRLLNLEDEFTFITNITEWNENRRTEISAFLESSL</sequence>
<dbReference type="SUPFAM" id="SSF52129">
    <property type="entry name" value="Caspase-like"/>
    <property type="match status" value="1"/>
</dbReference>
<dbReference type="Proteomes" id="UP001342826">
    <property type="component" value="Unassembled WGS sequence"/>
</dbReference>
<gene>
    <name evidence="2" type="ORF">P9271_22485</name>
</gene>
<dbReference type="InterPro" id="IPR011600">
    <property type="entry name" value="Pept_C14_caspase"/>
</dbReference>
<dbReference type="EC" id="3.4.22.-" evidence="2"/>
<protein>
    <submittedName>
        <fullName evidence="2">Caspase family protein</fullName>
        <ecNumber evidence="2">3.4.22.-</ecNumber>
    </submittedName>
</protein>
<dbReference type="PANTHER" id="PTHR48104">
    <property type="entry name" value="METACASPASE-4"/>
    <property type="match status" value="1"/>
</dbReference>
<comment type="caution">
    <text evidence="2">The sequence shown here is derived from an EMBL/GenBank/DDBJ whole genome shotgun (WGS) entry which is preliminary data.</text>
</comment>
<feature type="domain" description="Peptidase C14 caspase" evidence="1">
    <location>
        <begin position="4"/>
        <end position="227"/>
    </location>
</feature>
<reference evidence="2 3" key="1">
    <citation type="submission" date="2023-03" db="EMBL/GenBank/DDBJ databases">
        <title>Bacillus Genome Sequencing.</title>
        <authorList>
            <person name="Dunlap C."/>
        </authorList>
    </citation>
    <scope>NUCLEOTIDE SEQUENCE [LARGE SCALE GENOMIC DNA]</scope>
    <source>
        <strain evidence="2 3">NRS-1717</strain>
    </source>
</reference>
<dbReference type="GO" id="GO:0016787">
    <property type="term" value="F:hydrolase activity"/>
    <property type="evidence" value="ECO:0007669"/>
    <property type="project" value="UniProtKB-KW"/>
</dbReference>
<dbReference type="Gene3D" id="3.40.50.1460">
    <property type="match status" value="1"/>
</dbReference>
<dbReference type="EMBL" id="JARTFS010000023">
    <property type="protein sequence ID" value="MED4404057.1"/>
    <property type="molecule type" value="Genomic_DNA"/>
</dbReference>
<name>A0ABU6P5U4_9BACI</name>